<protein>
    <submittedName>
        <fullName evidence="1">Uncharacterized protein</fullName>
    </submittedName>
</protein>
<gene>
    <name evidence="1" type="ORF">AABB24_009728</name>
</gene>
<dbReference type="Proteomes" id="UP001627284">
    <property type="component" value="Unassembled WGS sequence"/>
</dbReference>
<comment type="caution">
    <text evidence="1">The sequence shown here is derived from an EMBL/GenBank/DDBJ whole genome shotgun (WGS) entry which is preliminary data.</text>
</comment>
<name>A0ABD2UKH2_9SOLN</name>
<accession>A0ABD2UKH2</accession>
<feature type="non-terminal residue" evidence="1">
    <location>
        <position position="113"/>
    </location>
</feature>
<sequence>MENPDEIEAHFEFKSKFPFTIKGKKAFSETFKPFRKRKGGMDVLDQSIVLLGLCGSISGFGEDRNAACCCCDINTDKDIEEEDKGNAEYRLRFPCIDAVSAFRLFVVCTALMM</sequence>
<proteinExistence type="predicted"/>
<evidence type="ECO:0000313" key="1">
    <source>
        <dbReference type="EMBL" id="KAL3369068.1"/>
    </source>
</evidence>
<evidence type="ECO:0000313" key="2">
    <source>
        <dbReference type="Proteomes" id="UP001627284"/>
    </source>
</evidence>
<dbReference type="EMBL" id="JBJKTR010000005">
    <property type="protein sequence ID" value="KAL3369068.1"/>
    <property type="molecule type" value="Genomic_DNA"/>
</dbReference>
<reference evidence="1 2" key="1">
    <citation type="submission" date="2024-05" db="EMBL/GenBank/DDBJ databases">
        <title>De novo assembly of an allotetraploid wild potato.</title>
        <authorList>
            <person name="Hosaka A.J."/>
        </authorList>
    </citation>
    <scope>NUCLEOTIDE SEQUENCE [LARGE SCALE GENOMIC DNA]</scope>
    <source>
        <tissue evidence="1">Young leaves</tissue>
    </source>
</reference>
<keyword evidence="2" id="KW-1185">Reference proteome</keyword>
<dbReference type="AlphaFoldDB" id="A0ABD2UKH2"/>
<organism evidence="1 2">
    <name type="scientific">Solanum stoloniferum</name>
    <dbReference type="NCBI Taxonomy" id="62892"/>
    <lineage>
        <taxon>Eukaryota</taxon>
        <taxon>Viridiplantae</taxon>
        <taxon>Streptophyta</taxon>
        <taxon>Embryophyta</taxon>
        <taxon>Tracheophyta</taxon>
        <taxon>Spermatophyta</taxon>
        <taxon>Magnoliopsida</taxon>
        <taxon>eudicotyledons</taxon>
        <taxon>Gunneridae</taxon>
        <taxon>Pentapetalae</taxon>
        <taxon>asterids</taxon>
        <taxon>lamiids</taxon>
        <taxon>Solanales</taxon>
        <taxon>Solanaceae</taxon>
        <taxon>Solanoideae</taxon>
        <taxon>Solaneae</taxon>
        <taxon>Solanum</taxon>
    </lineage>
</organism>